<dbReference type="PATRIC" id="fig|698760.3.peg.108"/>
<protein>
    <submittedName>
        <fullName evidence="1">Uncharacterized protein</fullName>
    </submittedName>
</protein>
<sequence length="44" mass="4585">MRRLAVRAVAIKGREGISSPSAVPGLLFGQGPERLVRGGGKRSP</sequence>
<accession>L7FIR0</accession>
<gene>
    <name evidence="1" type="ORF">STRTUCAR8_09850</name>
</gene>
<reference evidence="1 2" key="1">
    <citation type="journal article" date="2011" name="Plasmid">
        <title>Streptomyces turgidiscabies Car8 contains a modular pathogenicity island that shares virulence genes with other actinobacterial plant pathogens.</title>
        <authorList>
            <person name="Huguet-Tapia J.C."/>
            <person name="Badger J.H."/>
            <person name="Loria R."/>
            <person name="Pettis G.S."/>
        </authorList>
    </citation>
    <scope>NUCLEOTIDE SEQUENCE [LARGE SCALE GENOMIC DNA]</scope>
    <source>
        <strain evidence="1 2">Car8</strain>
    </source>
</reference>
<name>L7FIR0_STRT8</name>
<dbReference type="Proteomes" id="UP000010931">
    <property type="component" value="Unassembled WGS sequence"/>
</dbReference>
<evidence type="ECO:0000313" key="2">
    <source>
        <dbReference type="Proteomes" id="UP000010931"/>
    </source>
</evidence>
<dbReference type="EMBL" id="AEJB01000009">
    <property type="protein sequence ID" value="ELP71273.1"/>
    <property type="molecule type" value="Genomic_DNA"/>
</dbReference>
<keyword evidence="2" id="KW-1185">Reference proteome</keyword>
<dbReference type="AlphaFoldDB" id="L7FIR0"/>
<evidence type="ECO:0000313" key="1">
    <source>
        <dbReference type="EMBL" id="ELP71273.1"/>
    </source>
</evidence>
<comment type="caution">
    <text evidence="1">The sequence shown here is derived from an EMBL/GenBank/DDBJ whole genome shotgun (WGS) entry which is preliminary data.</text>
</comment>
<proteinExistence type="predicted"/>
<organism evidence="1 2">
    <name type="scientific">Streptomyces turgidiscabies (strain Car8)</name>
    <dbReference type="NCBI Taxonomy" id="698760"/>
    <lineage>
        <taxon>Bacteria</taxon>
        <taxon>Bacillati</taxon>
        <taxon>Actinomycetota</taxon>
        <taxon>Actinomycetes</taxon>
        <taxon>Kitasatosporales</taxon>
        <taxon>Streptomycetaceae</taxon>
        <taxon>Streptomyces</taxon>
    </lineage>
</organism>